<dbReference type="CDD" id="cd00712">
    <property type="entry name" value="AsnB"/>
    <property type="match status" value="1"/>
</dbReference>
<evidence type="ECO:0000256" key="10">
    <source>
        <dbReference type="PIRSR" id="PIRSR001589-2"/>
    </source>
</evidence>
<evidence type="ECO:0000259" key="12">
    <source>
        <dbReference type="PROSITE" id="PS51278"/>
    </source>
</evidence>
<evidence type="ECO:0000256" key="5">
    <source>
        <dbReference type="ARBA" id="ARBA00022840"/>
    </source>
</evidence>
<evidence type="ECO:0000313" key="14">
    <source>
        <dbReference type="Proteomes" id="UP000184016"/>
    </source>
</evidence>
<evidence type="ECO:0000256" key="7">
    <source>
        <dbReference type="ARBA" id="ARBA00022962"/>
    </source>
</evidence>
<evidence type="ECO:0000256" key="11">
    <source>
        <dbReference type="PIRSR" id="PIRSR001589-3"/>
    </source>
</evidence>
<protein>
    <recommendedName>
        <fullName evidence="3">asparagine synthase (glutamine-hydrolyzing)</fullName>
        <ecNumber evidence="3">6.3.5.4</ecNumber>
    </recommendedName>
</protein>
<evidence type="ECO:0000256" key="2">
    <source>
        <dbReference type="ARBA" id="ARBA00005752"/>
    </source>
</evidence>
<dbReference type="InterPro" id="IPR051786">
    <property type="entry name" value="ASN_synthetase/amidase"/>
</dbReference>
<keyword evidence="5 10" id="KW-0067">ATP-binding</keyword>
<dbReference type="Proteomes" id="UP000184016">
    <property type="component" value="Unassembled WGS sequence"/>
</dbReference>
<feature type="binding site" evidence="10">
    <location>
        <begin position="377"/>
        <end position="378"/>
    </location>
    <ligand>
        <name>ATP</name>
        <dbReference type="ChEBI" id="CHEBI:30616"/>
    </ligand>
</feature>
<dbReference type="GO" id="GO:0005524">
    <property type="term" value="F:ATP binding"/>
    <property type="evidence" value="ECO:0007669"/>
    <property type="project" value="UniProtKB-KW"/>
</dbReference>
<dbReference type="PROSITE" id="PS51278">
    <property type="entry name" value="GATASE_TYPE_2"/>
    <property type="match status" value="1"/>
</dbReference>
<dbReference type="EC" id="6.3.5.4" evidence="3"/>
<dbReference type="PANTHER" id="PTHR43284">
    <property type="entry name" value="ASPARAGINE SYNTHETASE (GLUTAMINE-HYDROLYZING)"/>
    <property type="match status" value="1"/>
</dbReference>
<keyword evidence="14" id="KW-1185">Reference proteome</keyword>
<evidence type="ECO:0000256" key="6">
    <source>
        <dbReference type="ARBA" id="ARBA00022888"/>
    </source>
</evidence>
<dbReference type="OrthoDB" id="9763290at2"/>
<proteinExistence type="inferred from homology"/>
<organism evidence="13 14">
    <name type="scientific">Alicyclobacillus tolerans</name>
    <dbReference type="NCBI Taxonomy" id="90970"/>
    <lineage>
        <taxon>Bacteria</taxon>
        <taxon>Bacillati</taxon>
        <taxon>Bacillota</taxon>
        <taxon>Bacilli</taxon>
        <taxon>Bacillales</taxon>
        <taxon>Alicyclobacillaceae</taxon>
        <taxon>Alicyclobacillus</taxon>
    </lineage>
</organism>
<evidence type="ECO:0000256" key="1">
    <source>
        <dbReference type="ARBA" id="ARBA00005187"/>
    </source>
</evidence>
<evidence type="ECO:0000313" key="13">
    <source>
        <dbReference type="EMBL" id="SHK09013.1"/>
    </source>
</evidence>
<dbReference type="InterPro" id="IPR001962">
    <property type="entry name" value="Asn_synthase"/>
</dbReference>
<comment type="pathway">
    <text evidence="1">Amino-acid biosynthesis; L-asparagine biosynthesis; L-asparagine from L-aspartate (L-Gln route): step 1/1.</text>
</comment>
<dbReference type="STRING" id="1830138.SAMN05443507_10875"/>
<evidence type="ECO:0000256" key="4">
    <source>
        <dbReference type="ARBA" id="ARBA00022741"/>
    </source>
</evidence>
<feature type="active site" description="For GATase activity" evidence="9">
    <location>
        <position position="2"/>
    </location>
</feature>
<dbReference type="SUPFAM" id="SSF52402">
    <property type="entry name" value="Adenine nucleotide alpha hydrolases-like"/>
    <property type="match status" value="1"/>
</dbReference>
<dbReference type="Pfam" id="PF13537">
    <property type="entry name" value="GATase_7"/>
    <property type="match status" value="1"/>
</dbReference>
<feature type="site" description="Important for beta-aspartyl-AMP intermediate formation" evidence="11">
    <location>
        <position position="379"/>
    </location>
</feature>
<name>A0A1M6PM88_9BACL</name>
<dbReference type="SUPFAM" id="SSF56235">
    <property type="entry name" value="N-terminal nucleophile aminohydrolases (Ntn hydrolases)"/>
    <property type="match status" value="1"/>
</dbReference>
<feature type="domain" description="Glutamine amidotransferase type-2" evidence="12">
    <location>
        <begin position="2"/>
        <end position="216"/>
    </location>
</feature>
<reference evidence="14" key="1">
    <citation type="submission" date="2016-11" db="EMBL/GenBank/DDBJ databases">
        <authorList>
            <person name="Varghese N."/>
            <person name="Submissions S."/>
        </authorList>
    </citation>
    <scope>NUCLEOTIDE SEQUENCE [LARGE SCALE GENOMIC DNA]</scope>
    <source>
        <strain evidence="14">USBA-503</strain>
    </source>
</reference>
<sequence>MCGIAGWVDWTRDVSLHREWVVGMGETLTSRGPDTRGDWFSTHCGLAHRRLIVVDPAGGTQPMLRRFGERTMVLVYNGELYNTAELRDELLAKGHTFESYSDTEVVLHAIAEWGLAATEKFNGIFAFAVWDNQSQELLLGRDRLGVKPLFFAQLGQGVLFGSELKAILAHPEFPRRIGAEGLAEILAVGPARTPGHGIFENVQELRPGHVARIRNNEWHIQAYWKLNSWTHEEDEETTARRVHDLLVDTVERQLVSDVPVATFLSGGLDSSVVTAIAAQYFQKHGKEPLHTFSIEFAEMEKHFQANEFQKSLDAPWALKVSQFLGTVHHPEVFDTPDLAANLHQTLPARDVPGMADIDTSLFLFCKRIKEQFTVALSGESADEVFGGYPWFHRAESLQAHTFPWALQLSRRVGMLSDETRAWLNPEAYVQRRYEEALSEVPRLPGESSEEARIREISYLSITRFLPTLLDRKDRMSMGCGLEVRVPFCDHRLVEYVFNIPWKLKTAGDEVKGILRKAMEGYLPEDALHRKKSPYPSTPHPDYVELVRSRFLERIAEPDSPLRPLLSMTAVDEWVSASRQAMPHRPWFGQIMAIPQMFHYLMEVDDWLRTYRIQLA</sequence>
<gene>
    <name evidence="13" type="ORF">SAMN05443507_10875</name>
</gene>
<dbReference type="PIRSF" id="PIRSF001589">
    <property type="entry name" value="Asn_synthetase_glu-h"/>
    <property type="match status" value="1"/>
</dbReference>
<keyword evidence="6 9" id="KW-0061">Asparagine biosynthesis</keyword>
<dbReference type="EMBL" id="FRAF01000008">
    <property type="protein sequence ID" value="SHK09013.1"/>
    <property type="molecule type" value="Genomic_DNA"/>
</dbReference>
<dbReference type="RefSeq" id="WP_072873674.1">
    <property type="nucleotide sequence ID" value="NZ_FRAF01000008.1"/>
</dbReference>
<dbReference type="InterPro" id="IPR029055">
    <property type="entry name" value="Ntn_hydrolases_N"/>
</dbReference>
<keyword evidence="4 10" id="KW-0547">Nucleotide-binding</keyword>
<evidence type="ECO:0000256" key="9">
    <source>
        <dbReference type="PIRSR" id="PIRSR001589-1"/>
    </source>
</evidence>
<evidence type="ECO:0000256" key="3">
    <source>
        <dbReference type="ARBA" id="ARBA00012737"/>
    </source>
</evidence>
<dbReference type="Pfam" id="PF00733">
    <property type="entry name" value="Asn_synthase"/>
    <property type="match status" value="1"/>
</dbReference>
<dbReference type="GO" id="GO:0006529">
    <property type="term" value="P:asparagine biosynthetic process"/>
    <property type="evidence" value="ECO:0007669"/>
    <property type="project" value="UniProtKB-KW"/>
</dbReference>
<dbReference type="PANTHER" id="PTHR43284:SF1">
    <property type="entry name" value="ASPARAGINE SYNTHETASE"/>
    <property type="match status" value="1"/>
</dbReference>
<dbReference type="GO" id="GO:0005829">
    <property type="term" value="C:cytosol"/>
    <property type="evidence" value="ECO:0007669"/>
    <property type="project" value="TreeGrafter"/>
</dbReference>
<keyword evidence="9" id="KW-0028">Amino-acid biosynthesis</keyword>
<dbReference type="InterPro" id="IPR017932">
    <property type="entry name" value="GATase_2_dom"/>
</dbReference>
<dbReference type="InterPro" id="IPR014729">
    <property type="entry name" value="Rossmann-like_a/b/a_fold"/>
</dbReference>
<comment type="similarity">
    <text evidence="2">Belongs to the asparagine synthetase family.</text>
</comment>
<keyword evidence="7 9" id="KW-0315">Glutamine amidotransferase</keyword>
<dbReference type="Gene3D" id="3.40.50.620">
    <property type="entry name" value="HUPs"/>
    <property type="match status" value="1"/>
</dbReference>
<dbReference type="GO" id="GO:0004066">
    <property type="term" value="F:asparagine synthase (glutamine-hydrolyzing) activity"/>
    <property type="evidence" value="ECO:0007669"/>
    <property type="project" value="UniProtKB-EC"/>
</dbReference>
<feature type="binding site" evidence="10">
    <location>
        <position position="294"/>
    </location>
    <ligand>
        <name>ATP</name>
        <dbReference type="ChEBI" id="CHEBI:30616"/>
    </ligand>
</feature>
<dbReference type="InterPro" id="IPR006426">
    <property type="entry name" value="Asn_synth_AEB"/>
</dbReference>
<dbReference type="CDD" id="cd01991">
    <property type="entry name" value="Asn_synthase_B_C"/>
    <property type="match status" value="1"/>
</dbReference>
<dbReference type="NCBIfam" id="TIGR01536">
    <property type="entry name" value="asn_synth_AEB"/>
    <property type="match status" value="1"/>
</dbReference>
<dbReference type="InterPro" id="IPR033738">
    <property type="entry name" value="AsnB_N"/>
</dbReference>
<dbReference type="AlphaFoldDB" id="A0A1M6PM88"/>
<dbReference type="Gene3D" id="3.60.20.10">
    <property type="entry name" value="Glutamine Phosphoribosylpyrophosphate, subunit 1, domain 1"/>
    <property type="match status" value="1"/>
</dbReference>
<feature type="binding site" evidence="10">
    <location>
        <position position="102"/>
    </location>
    <ligand>
        <name>L-glutamine</name>
        <dbReference type="ChEBI" id="CHEBI:58359"/>
    </ligand>
</feature>
<accession>A0A1M6PM88</accession>
<evidence type="ECO:0000256" key="8">
    <source>
        <dbReference type="ARBA" id="ARBA00048741"/>
    </source>
</evidence>
<comment type="catalytic activity">
    <reaction evidence="8">
        <text>L-aspartate + L-glutamine + ATP + H2O = L-asparagine + L-glutamate + AMP + diphosphate + H(+)</text>
        <dbReference type="Rhea" id="RHEA:12228"/>
        <dbReference type="ChEBI" id="CHEBI:15377"/>
        <dbReference type="ChEBI" id="CHEBI:15378"/>
        <dbReference type="ChEBI" id="CHEBI:29985"/>
        <dbReference type="ChEBI" id="CHEBI:29991"/>
        <dbReference type="ChEBI" id="CHEBI:30616"/>
        <dbReference type="ChEBI" id="CHEBI:33019"/>
        <dbReference type="ChEBI" id="CHEBI:58048"/>
        <dbReference type="ChEBI" id="CHEBI:58359"/>
        <dbReference type="ChEBI" id="CHEBI:456215"/>
        <dbReference type="EC" id="6.3.5.4"/>
    </reaction>
</comment>